<feature type="compositionally biased region" description="Polar residues" evidence="2">
    <location>
        <begin position="397"/>
        <end position="406"/>
    </location>
</feature>
<evidence type="ECO:0000256" key="2">
    <source>
        <dbReference type="SAM" id="MobiDB-lite"/>
    </source>
</evidence>
<gene>
    <name evidence="3" type="ORF">ECRASSUSDP1_LOCUS2415</name>
</gene>
<dbReference type="EMBL" id="CAMPGE010002305">
    <property type="protein sequence ID" value="CAI2361105.1"/>
    <property type="molecule type" value="Genomic_DNA"/>
</dbReference>
<dbReference type="AlphaFoldDB" id="A0AAD1U2Y5"/>
<keyword evidence="1" id="KW-0175">Coiled coil</keyword>
<accession>A0AAD1U2Y5</accession>
<protein>
    <submittedName>
        <fullName evidence="3">Uncharacterized protein</fullName>
    </submittedName>
</protein>
<keyword evidence="4" id="KW-1185">Reference proteome</keyword>
<reference evidence="3" key="1">
    <citation type="submission" date="2023-07" db="EMBL/GenBank/DDBJ databases">
        <authorList>
            <consortium name="AG Swart"/>
            <person name="Singh M."/>
            <person name="Singh A."/>
            <person name="Seah K."/>
            <person name="Emmerich C."/>
        </authorList>
    </citation>
    <scope>NUCLEOTIDE SEQUENCE</scope>
    <source>
        <strain evidence="3">DP1</strain>
    </source>
</reference>
<sequence length="618" mass="71699">MGEATLRQETCHNHTSQIIIPEGMKSFISDLESKVGHFNTLNRAVNDIMEFAAQKPKSKLEEYEFKAFFSKIQEEIDKNLKKLHGAGAVLENSDKQEIDKSRDKLWEELCENNWYQSFSNNEMYLYYFNNKYQNKDKLQEQLVLLEKQIQNLELENTRLRKRISGLNELNAKVPKFNQKKVFDEEKGKRVRGISKVRENNSNQVSDMSNFGCYSPKFATQSDKHNCIQKLQMPKRERKGAEKHREIIEEDADHEDSRICETVKRNQNHFQSTGITSEMEDLCVPNKNNKRSFIEAPEPKSYEDELNQDIKRIYREEGEEYPINKICNEGKKSLISNSENQSSPAFIYSLSSSKSRTDTFQTSKIVQQNLRNSFSNASMESSSYHNELPISEDEEQQMHSPRSNSIAEDTEGPKEEVIEESKSDMHMKTGSQNSDYEISYPPEGSSVSFNLCSEQDQAFFHDCTSKLQNLQFVEFQVGNEIPEGFFKFINEYFPDKVQNCKWSSIISPEFLSIDSFLDAILEVSANVKEALEISNFSMDQAQFNRLIDQCKAEKELIFTSCLFKIRDMQNLFKNSERTEKIDLSFNDNHYVDESIESAEDPPILPFSNILEAYKDPEDS</sequence>
<comment type="caution">
    <text evidence="3">The sequence shown here is derived from an EMBL/GenBank/DDBJ whole genome shotgun (WGS) entry which is preliminary data.</text>
</comment>
<feature type="coiled-coil region" evidence="1">
    <location>
        <begin position="128"/>
        <end position="169"/>
    </location>
</feature>
<evidence type="ECO:0000313" key="3">
    <source>
        <dbReference type="EMBL" id="CAI2361105.1"/>
    </source>
</evidence>
<feature type="region of interest" description="Disordered" evidence="2">
    <location>
        <begin position="391"/>
        <end position="438"/>
    </location>
</feature>
<dbReference type="Proteomes" id="UP001295684">
    <property type="component" value="Unassembled WGS sequence"/>
</dbReference>
<evidence type="ECO:0000313" key="4">
    <source>
        <dbReference type="Proteomes" id="UP001295684"/>
    </source>
</evidence>
<organism evidence="3 4">
    <name type="scientific">Euplotes crassus</name>
    <dbReference type="NCBI Taxonomy" id="5936"/>
    <lineage>
        <taxon>Eukaryota</taxon>
        <taxon>Sar</taxon>
        <taxon>Alveolata</taxon>
        <taxon>Ciliophora</taxon>
        <taxon>Intramacronucleata</taxon>
        <taxon>Spirotrichea</taxon>
        <taxon>Hypotrichia</taxon>
        <taxon>Euplotida</taxon>
        <taxon>Euplotidae</taxon>
        <taxon>Moneuplotes</taxon>
    </lineage>
</organism>
<feature type="compositionally biased region" description="Basic and acidic residues" evidence="2">
    <location>
        <begin position="410"/>
        <end position="426"/>
    </location>
</feature>
<evidence type="ECO:0000256" key="1">
    <source>
        <dbReference type="SAM" id="Coils"/>
    </source>
</evidence>
<proteinExistence type="predicted"/>
<name>A0AAD1U2Y5_EUPCR</name>